<accession>A0A239G2P6</accession>
<dbReference type="EMBL" id="FZOQ01000010">
    <property type="protein sequence ID" value="SNS63636.1"/>
    <property type="molecule type" value="Genomic_DNA"/>
</dbReference>
<dbReference type="RefSeq" id="WP_245842508.1">
    <property type="nucleotide sequence ID" value="NZ_FZOQ01000010.1"/>
</dbReference>
<dbReference type="Pfam" id="PF00743">
    <property type="entry name" value="FMO-like"/>
    <property type="match status" value="1"/>
</dbReference>
<dbReference type="Gene3D" id="3.50.50.60">
    <property type="entry name" value="FAD/NAD(P)-binding domain"/>
    <property type="match status" value="2"/>
</dbReference>
<evidence type="ECO:0000313" key="4">
    <source>
        <dbReference type="EMBL" id="SNS63636.1"/>
    </source>
</evidence>
<proteinExistence type="predicted"/>
<dbReference type="AlphaFoldDB" id="A0A239G2P6"/>
<evidence type="ECO:0000256" key="1">
    <source>
        <dbReference type="ARBA" id="ARBA00022630"/>
    </source>
</evidence>
<dbReference type="InterPro" id="IPR020946">
    <property type="entry name" value="Flavin_mOase-like"/>
</dbReference>
<dbReference type="GO" id="GO:0050661">
    <property type="term" value="F:NADP binding"/>
    <property type="evidence" value="ECO:0007669"/>
    <property type="project" value="InterPro"/>
</dbReference>
<dbReference type="PANTHER" id="PTHR42877">
    <property type="entry name" value="L-ORNITHINE N(5)-MONOOXYGENASE-RELATED"/>
    <property type="match status" value="1"/>
</dbReference>
<dbReference type="InterPro" id="IPR051209">
    <property type="entry name" value="FAD-bind_Monooxygenase_sf"/>
</dbReference>
<dbReference type="GO" id="GO:0050660">
    <property type="term" value="F:flavin adenine dinucleotide binding"/>
    <property type="evidence" value="ECO:0007669"/>
    <property type="project" value="InterPro"/>
</dbReference>
<keyword evidence="2" id="KW-0274">FAD</keyword>
<evidence type="ECO:0000256" key="3">
    <source>
        <dbReference type="ARBA" id="ARBA00023002"/>
    </source>
</evidence>
<evidence type="ECO:0000256" key="2">
    <source>
        <dbReference type="ARBA" id="ARBA00022827"/>
    </source>
</evidence>
<name>A0A239G2P6_9BACT</name>
<sequence length="387" mass="44007">MPEDALWLVTDRQGNSTAVKVLLLGLGPLNRPHVPDFPGLGCYSGQYFHSARWDTSFNWKGKRVGVIGTGASAVQIVPGIAPEVAQLTVFQRTPAWVSHRFDKRFPPFSNWLFKRFPILQKLLREAIYWVSEFIGLGFIGNKRISKLLTWLSLRKLKKEVKDSDTRRKLTPNYTIGCKRILRSDDYYPAFNRSNVHLVTEPIQQFAPKGILTSDAMEHQLNAVVFATGFVAADMDLYTKVIGSEGNNLLDEWQAKGAEAYKGTTVSGYPNLAFILGPNTGLGHNSVVHMMESQMNYIMQYIQYLERSGEDSYLNLKEEVQQAYNNRLQQELKNTVWASGCKSWYLNKKGKNTTLYPRLTVTFRKETRHFNPEAYQVLKAASRNPAQV</sequence>
<protein>
    <submittedName>
        <fullName evidence="4">Predicted flavoprotein CzcO associated with the cation diffusion facilitator CzcD</fullName>
    </submittedName>
</protein>
<keyword evidence="1" id="KW-0285">Flavoprotein</keyword>
<evidence type="ECO:0000313" key="5">
    <source>
        <dbReference type="Proteomes" id="UP000198432"/>
    </source>
</evidence>
<dbReference type="SUPFAM" id="SSF51905">
    <property type="entry name" value="FAD/NAD(P)-binding domain"/>
    <property type="match status" value="2"/>
</dbReference>
<gene>
    <name evidence="4" type="ORF">SAMN06296052_11046</name>
</gene>
<dbReference type="InterPro" id="IPR036188">
    <property type="entry name" value="FAD/NAD-bd_sf"/>
</dbReference>
<keyword evidence="5" id="KW-1185">Reference proteome</keyword>
<dbReference type="Proteomes" id="UP000198432">
    <property type="component" value="Unassembled WGS sequence"/>
</dbReference>
<dbReference type="GO" id="GO:0004499">
    <property type="term" value="F:N,N-dimethylaniline monooxygenase activity"/>
    <property type="evidence" value="ECO:0007669"/>
    <property type="project" value="InterPro"/>
</dbReference>
<reference evidence="5" key="1">
    <citation type="submission" date="2017-06" db="EMBL/GenBank/DDBJ databases">
        <authorList>
            <person name="Varghese N."/>
            <person name="Submissions S."/>
        </authorList>
    </citation>
    <scope>NUCLEOTIDE SEQUENCE [LARGE SCALE GENOMIC DNA]</scope>
    <source>
        <strain evidence="5">NKM1</strain>
    </source>
</reference>
<keyword evidence="3" id="KW-0560">Oxidoreductase</keyword>
<organism evidence="4 5">
    <name type="scientific">Pontibacter ummariensis</name>
    <dbReference type="NCBI Taxonomy" id="1610492"/>
    <lineage>
        <taxon>Bacteria</taxon>
        <taxon>Pseudomonadati</taxon>
        <taxon>Bacteroidota</taxon>
        <taxon>Cytophagia</taxon>
        <taxon>Cytophagales</taxon>
        <taxon>Hymenobacteraceae</taxon>
        <taxon>Pontibacter</taxon>
    </lineage>
</organism>
<dbReference type="PANTHER" id="PTHR42877:SF4">
    <property type="entry name" value="FAD_NAD(P)-BINDING DOMAIN-CONTAINING PROTEIN-RELATED"/>
    <property type="match status" value="1"/>
</dbReference>